<reference evidence="4 7" key="2">
    <citation type="submission" date="2019-07" db="EMBL/GenBank/DDBJ databases">
        <title>Whole genome shotgun sequence of Halomonas cupida NBRC 102219.</title>
        <authorList>
            <person name="Hosoyama A."/>
            <person name="Uohara A."/>
            <person name="Ohji S."/>
            <person name="Ichikawa N."/>
        </authorList>
    </citation>
    <scope>NUCLEOTIDE SEQUENCE [LARGE SCALE GENOMIC DNA]</scope>
    <source>
        <strain evidence="4 7">NBRC 102219</strain>
    </source>
</reference>
<proteinExistence type="inferred from homology"/>
<dbReference type="PANTHER" id="PTHR48107:SF7">
    <property type="entry name" value="RE15974P"/>
    <property type="match status" value="1"/>
</dbReference>
<dbReference type="InterPro" id="IPR057326">
    <property type="entry name" value="KR_dom"/>
</dbReference>
<accession>A0A1M7LFJ4</accession>
<evidence type="ECO:0000313" key="4">
    <source>
        <dbReference type="EMBL" id="GEN25256.1"/>
    </source>
</evidence>
<dbReference type="GO" id="GO:0016614">
    <property type="term" value="F:oxidoreductase activity, acting on CH-OH group of donors"/>
    <property type="evidence" value="ECO:0007669"/>
    <property type="project" value="UniProtKB-ARBA"/>
</dbReference>
<evidence type="ECO:0000313" key="6">
    <source>
        <dbReference type="Proteomes" id="UP000184123"/>
    </source>
</evidence>
<feature type="domain" description="Ketoreductase" evidence="3">
    <location>
        <begin position="7"/>
        <end position="208"/>
    </location>
</feature>
<dbReference type="Proteomes" id="UP000184123">
    <property type="component" value="Unassembled WGS sequence"/>
</dbReference>
<name>A0A1M7LFJ4_9GAMM</name>
<dbReference type="RefSeq" id="WP_234987100.1">
    <property type="nucleotide sequence ID" value="NZ_BJXU01000134.1"/>
</dbReference>
<dbReference type="InterPro" id="IPR036291">
    <property type="entry name" value="NAD(P)-bd_dom_sf"/>
</dbReference>
<dbReference type="STRING" id="44933.SAMN05660971_03837"/>
<evidence type="ECO:0000259" key="3">
    <source>
        <dbReference type="SMART" id="SM00822"/>
    </source>
</evidence>
<dbReference type="Gene3D" id="3.40.50.720">
    <property type="entry name" value="NAD(P)-binding Rossmann-like Domain"/>
    <property type="match status" value="1"/>
</dbReference>
<dbReference type="SMART" id="SM00822">
    <property type="entry name" value="PKS_KR"/>
    <property type="match status" value="1"/>
</dbReference>
<dbReference type="SUPFAM" id="SSF51735">
    <property type="entry name" value="NAD(P)-binding Rossmann-fold domains"/>
    <property type="match status" value="1"/>
</dbReference>
<dbReference type="PRINTS" id="PR00080">
    <property type="entry name" value="SDRFAMILY"/>
</dbReference>
<dbReference type="EMBL" id="FRCA01000012">
    <property type="protein sequence ID" value="SHM76847.1"/>
    <property type="molecule type" value="Genomic_DNA"/>
</dbReference>
<dbReference type="FunFam" id="3.40.50.720:FF:000084">
    <property type="entry name" value="Short-chain dehydrogenase reductase"/>
    <property type="match status" value="1"/>
</dbReference>
<dbReference type="InterPro" id="IPR002347">
    <property type="entry name" value="SDR_fam"/>
</dbReference>
<dbReference type="EMBL" id="BJXU01000134">
    <property type="protein sequence ID" value="GEN25256.1"/>
    <property type="molecule type" value="Genomic_DNA"/>
</dbReference>
<reference evidence="5 6" key="1">
    <citation type="submission" date="2016-11" db="EMBL/GenBank/DDBJ databases">
        <authorList>
            <person name="Jaros S."/>
            <person name="Januszkiewicz K."/>
            <person name="Wedrychowicz H."/>
        </authorList>
    </citation>
    <scope>NUCLEOTIDE SEQUENCE [LARGE SCALE GENOMIC DNA]</scope>
    <source>
        <strain evidence="5 6">DSM 4740</strain>
    </source>
</reference>
<evidence type="ECO:0000256" key="2">
    <source>
        <dbReference type="ARBA" id="ARBA00023002"/>
    </source>
</evidence>
<dbReference type="Pfam" id="PF13561">
    <property type="entry name" value="adh_short_C2"/>
    <property type="match status" value="1"/>
</dbReference>
<evidence type="ECO:0000256" key="1">
    <source>
        <dbReference type="ARBA" id="ARBA00006484"/>
    </source>
</evidence>
<keyword evidence="2" id="KW-0560">Oxidoreductase</keyword>
<dbReference type="CDD" id="cd05233">
    <property type="entry name" value="SDR_c"/>
    <property type="match status" value="1"/>
</dbReference>
<evidence type="ECO:0000313" key="5">
    <source>
        <dbReference type="EMBL" id="SHM76847.1"/>
    </source>
</evidence>
<dbReference type="Proteomes" id="UP000321726">
    <property type="component" value="Unassembled WGS sequence"/>
</dbReference>
<dbReference type="PANTHER" id="PTHR48107">
    <property type="entry name" value="NADPH-DEPENDENT ALDEHYDE REDUCTASE-LIKE PROTEIN, CHLOROPLASTIC-RELATED"/>
    <property type="match status" value="1"/>
</dbReference>
<evidence type="ECO:0000313" key="7">
    <source>
        <dbReference type="Proteomes" id="UP000321726"/>
    </source>
</evidence>
<keyword evidence="7" id="KW-1185">Reference proteome</keyword>
<gene>
    <name evidence="4" type="ORF">HCU01_32050</name>
    <name evidence="5" type="ORF">SAMN05660971_03837</name>
</gene>
<comment type="similarity">
    <text evidence="1">Belongs to the short-chain dehydrogenases/reductases (SDR) family.</text>
</comment>
<organism evidence="5 6">
    <name type="scientific">Halomonas cupida</name>
    <dbReference type="NCBI Taxonomy" id="44933"/>
    <lineage>
        <taxon>Bacteria</taxon>
        <taxon>Pseudomonadati</taxon>
        <taxon>Pseudomonadota</taxon>
        <taxon>Gammaproteobacteria</taxon>
        <taxon>Oceanospirillales</taxon>
        <taxon>Halomonadaceae</taxon>
        <taxon>Halomonas</taxon>
    </lineage>
</organism>
<sequence length="249" mass="25804">MPTALSGAIVITGGSRGIGRATALACIRAGARVMFSYQGNEDAARRTLEDCWALAGSDGISALRGDVRDENHVSALFQQARSRFGAITGVVNNAGIVAPSMPLADMDIERMRRVTEINVLGALLVARQAARELADGGSLVNVGSMAAKLGSPNEYVDYAASKGAVDSLTFGLSKELGPRGIRVNCVRPGLIATDIHASGGRPERIAELGPLCPLGRPGQAEEVADAIVWLLSEASSYTTGAMIDVAGGR</sequence>
<protein>
    <submittedName>
        <fullName evidence="4">Glucose-1-dehydrogenase</fullName>
    </submittedName>
    <submittedName>
        <fullName evidence="5">NAD(P)-dependent dehydrogenase, short-chain alcohol dehydrogenase family</fullName>
    </submittedName>
</protein>
<dbReference type="PRINTS" id="PR00081">
    <property type="entry name" value="GDHRDH"/>
</dbReference>
<dbReference type="AlphaFoldDB" id="A0A1M7LFJ4"/>